<dbReference type="Proteomes" id="UP000709466">
    <property type="component" value="Unassembled WGS sequence"/>
</dbReference>
<proteinExistence type="predicted"/>
<evidence type="ECO:0000313" key="2">
    <source>
        <dbReference type="EMBL" id="NIY73131.1"/>
    </source>
</evidence>
<dbReference type="RefSeq" id="WP_167638510.1">
    <property type="nucleotide sequence ID" value="NZ_JAATOP010000007.1"/>
</dbReference>
<comment type="caution">
    <text evidence="2">The sequence shown here is derived from an EMBL/GenBank/DDBJ whole genome shotgun (WGS) entry which is preliminary data.</text>
</comment>
<organism evidence="2 3">
    <name type="scientific">Marivivens donghaensis</name>
    <dbReference type="NCBI Taxonomy" id="1699413"/>
    <lineage>
        <taxon>Bacteria</taxon>
        <taxon>Pseudomonadati</taxon>
        <taxon>Pseudomonadota</taxon>
        <taxon>Alphaproteobacteria</taxon>
        <taxon>Rhodobacterales</taxon>
        <taxon>Paracoccaceae</taxon>
        <taxon>Marivivens group</taxon>
        <taxon>Marivivens</taxon>
    </lineage>
</organism>
<gene>
    <name evidence="2" type="ORF">HCZ30_11890</name>
</gene>
<sequence length="64" mass="7530">MDLARLINLLIRTLNRRGVIRDIHNKTTGNKNRTPAERARSQQINQTMRKGLRAMRLLARFGRF</sequence>
<feature type="region of interest" description="Disordered" evidence="1">
    <location>
        <begin position="25"/>
        <end position="44"/>
    </location>
</feature>
<dbReference type="EMBL" id="JAATOP010000007">
    <property type="protein sequence ID" value="NIY73131.1"/>
    <property type="molecule type" value="Genomic_DNA"/>
</dbReference>
<evidence type="ECO:0000256" key="1">
    <source>
        <dbReference type="SAM" id="MobiDB-lite"/>
    </source>
</evidence>
<evidence type="ECO:0000313" key="3">
    <source>
        <dbReference type="Proteomes" id="UP000709466"/>
    </source>
</evidence>
<protein>
    <submittedName>
        <fullName evidence="2">Uncharacterized protein</fullName>
    </submittedName>
</protein>
<accession>A0ABX0VYF7</accession>
<reference evidence="2 3" key="1">
    <citation type="submission" date="2020-03" db="EMBL/GenBank/DDBJ databases">
        <title>Bacterial isolates of synthetic phycosphere.</title>
        <authorList>
            <person name="Fu H."/>
            <person name="Moran M.A."/>
        </authorList>
    </citation>
    <scope>NUCLEOTIDE SEQUENCE [LARGE SCALE GENOMIC DNA]</scope>
    <source>
        <strain evidence="2 3">HF1</strain>
    </source>
</reference>
<keyword evidence="3" id="KW-1185">Reference proteome</keyword>
<name>A0ABX0VYF7_9RHOB</name>